<dbReference type="EMBL" id="CP150096">
    <property type="protein sequence ID" value="WZN49067.1"/>
    <property type="molecule type" value="Genomic_DNA"/>
</dbReference>
<accession>A0ABZ2ZA79</accession>
<evidence type="ECO:0000256" key="8">
    <source>
        <dbReference type="SAM" id="SignalP"/>
    </source>
</evidence>
<evidence type="ECO:0000313" key="11">
    <source>
        <dbReference type="Proteomes" id="UP001449657"/>
    </source>
</evidence>
<name>A0ABZ2ZA79_9BACT</name>
<dbReference type="InterPro" id="IPR039426">
    <property type="entry name" value="TonB-dep_rcpt-like"/>
</dbReference>
<keyword evidence="5 7" id="KW-0472">Membrane</keyword>
<feature type="chain" id="PRO_5045270493" evidence="8">
    <location>
        <begin position="39"/>
        <end position="1217"/>
    </location>
</feature>
<evidence type="ECO:0000313" key="10">
    <source>
        <dbReference type="EMBL" id="WZN49067.1"/>
    </source>
</evidence>
<reference evidence="10 11" key="1">
    <citation type="submission" date="2024-03" db="EMBL/GenBank/DDBJ databases">
        <title>Chitinophaga caseinilytica sp. nov., a casein hydrolysing bacterium isolated from forest soil.</title>
        <authorList>
            <person name="Lee D.S."/>
            <person name="Han D.M."/>
            <person name="Baek J.H."/>
            <person name="Choi D.G."/>
            <person name="Jeon J.H."/>
            <person name="Jeon C.O."/>
        </authorList>
    </citation>
    <scope>NUCLEOTIDE SEQUENCE [LARGE SCALE GENOMIC DNA]</scope>
    <source>
        <strain evidence="10 11">KACC 19118</strain>
    </source>
</reference>
<keyword evidence="2 7" id="KW-0813">Transport</keyword>
<keyword evidence="11" id="KW-1185">Reference proteome</keyword>
<comment type="similarity">
    <text evidence="7">Belongs to the TonB-dependent receptor family.</text>
</comment>
<dbReference type="PROSITE" id="PS52016">
    <property type="entry name" value="TONB_DEPENDENT_REC_3"/>
    <property type="match status" value="1"/>
</dbReference>
<keyword evidence="4 7" id="KW-0812">Transmembrane</keyword>
<dbReference type="SUPFAM" id="SSF49464">
    <property type="entry name" value="Carboxypeptidase regulatory domain-like"/>
    <property type="match status" value="1"/>
</dbReference>
<dbReference type="Proteomes" id="UP001449657">
    <property type="component" value="Chromosome"/>
</dbReference>
<evidence type="ECO:0000259" key="9">
    <source>
        <dbReference type="Pfam" id="PF07715"/>
    </source>
</evidence>
<gene>
    <name evidence="10" type="ORF">WJU22_12890</name>
</gene>
<dbReference type="NCBIfam" id="TIGR04057">
    <property type="entry name" value="SusC_RagA_signa"/>
    <property type="match status" value="1"/>
</dbReference>
<organism evidence="10 11">
    <name type="scientific">Chitinophaga caseinilytica</name>
    <dbReference type="NCBI Taxonomy" id="2267521"/>
    <lineage>
        <taxon>Bacteria</taxon>
        <taxon>Pseudomonadati</taxon>
        <taxon>Bacteroidota</taxon>
        <taxon>Chitinophagia</taxon>
        <taxon>Chitinophagales</taxon>
        <taxon>Chitinophagaceae</taxon>
        <taxon>Chitinophaga</taxon>
    </lineage>
</organism>
<evidence type="ECO:0000256" key="5">
    <source>
        <dbReference type="ARBA" id="ARBA00023136"/>
    </source>
</evidence>
<dbReference type="InterPro" id="IPR036942">
    <property type="entry name" value="Beta-barrel_TonB_sf"/>
</dbReference>
<evidence type="ECO:0000256" key="1">
    <source>
        <dbReference type="ARBA" id="ARBA00004571"/>
    </source>
</evidence>
<evidence type="ECO:0000256" key="6">
    <source>
        <dbReference type="ARBA" id="ARBA00023237"/>
    </source>
</evidence>
<dbReference type="NCBIfam" id="TIGR04056">
    <property type="entry name" value="OMP_RagA_SusC"/>
    <property type="match status" value="1"/>
</dbReference>
<dbReference type="InterPro" id="IPR023996">
    <property type="entry name" value="TonB-dep_OMP_SusC/RagA"/>
</dbReference>
<dbReference type="InterPro" id="IPR023997">
    <property type="entry name" value="TonB-dep_OMP_SusC/RagA_CS"/>
</dbReference>
<sequence length="1217" mass="134568">MSNKSGPSFLRKVAGVFCILPSLILLITCILFAGPASAQDEAAILSTKVTYEANKLPLGKVLKDLRQQLRLRFTFNEEHIRRQPAITIKAQGMKLGAFLDELLRPTDLAYAVDMGTVIIMKKAPVASTNVAPASTELHQVLRGRVVSASGEPLEGVSIRAQESGQMTVTQADGMFMMLPRVGEQLRLSRLGMKPLVYKVKADFSELVFLQMDTVIQAIQEVVVNGYQKIDPRLATGSVLKLSAAEVLQPGVATIDKMLQGKVPGLMIINTSGGVNAAPKMRMRGTSTLLGNASPLWVIDGMIRPDPVNVSSAVLNNIINGESRANFELMGNAISGVNPYDIESLTFLRDAAATAIYGTRAANGVIVITTKRGKEGPVRISYNTDFSFQARPSYNQLHLMNSKERIEFSRQLQEDHVVMHYFGVGLDEKLSYEGKLREMYAGNITEDEFHRQVSIMETRNTDWFKLLFRNAFSMKHSVGISGGSNKTTYYASLMYADNKGASREDGLKSYAATFNLRTQIGKRLTVDMSLQSNHRKSSAYYEGVNPLQYALQTSRIFDPGDYIAMQNAVLGWAAPTDLETKRPPYTLNILNEIEHSKNTSSSRSSSLNVSLDYKIANGLYFRNNSSYIIDASDGLAYADYYTFEASKLRGWDLAWTPTPAVVKLSPLPAGGIASLNAFSKSAFGIRNSIDYSTGVYDNRDQFNVTLGNEVRSEVGYGTSSITPGYFPDRGDIFSPSDQGLRTLSLQAVNRRKDNTVSGYATMAYSLKNRYIFSTTVRADGSNRFGRTANTNFRPNYSVSGRWNAAMEPWFPKGNFLTDWQVRASFGTQGNVVTEVGPNLIAGYSSNKTNPITGLPYLSIKSMPYPDLRWEKTYQWNLGTNVGLFNSRLLVNLDYYSKKSVDVIDMLPIPFEYGMDFMYRNGSTLYNEGLELSIMAHLIRKKHTALSLNFNTSKNLNRVSDQLIVQNYSAFFTGSGGLPGKAISGIYSYIFKGLDNKKGLPEFDKLDKTERTSDPNAFLVYSGQLEPKMTMSLSPVFTYKSFSFSSAMLLSLGSVKRLNPLYYRHGASNNAPGPYANMNREYLNRWRKPGDELRTDIPAFVDGTSDLKLIDIPYTSNSRAAAGQIMNIQENPLTAYGLSDRMTVKNNYLRCSNINMMYSVPPRWLAGSGIRGLNVGLSVNNVFTIANSSLKGQDPEIDGVGTSALPLTRQFAGTLSATF</sequence>
<dbReference type="InterPro" id="IPR008969">
    <property type="entry name" value="CarboxyPept-like_regulatory"/>
</dbReference>
<dbReference type="Pfam" id="PF07715">
    <property type="entry name" value="Plug"/>
    <property type="match status" value="1"/>
</dbReference>
<feature type="domain" description="TonB-dependent receptor plug" evidence="9">
    <location>
        <begin position="234"/>
        <end position="364"/>
    </location>
</feature>
<proteinExistence type="inferred from homology"/>
<evidence type="ECO:0000256" key="7">
    <source>
        <dbReference type="PROSITE-ProRule" id="PRU01360"/>
    </source>
</evidence>
<dbReference type="InterPro" id="IPR037066">
    <property type="entry name" value="Plug_dom_sf"/>
</dbReference>
<evidence type="ECO:0000256" key="4">
    <source>
        <dbReference type="ARBA" id="ARBA00022692"/>
    </source>
</evidence>
<comment type="subcellular location">
    <subcellularLocation>
        <location evidence="1 7">Cell outer membrane</location>
        <topology evidence="1 7">Multi-pass membrane protein</topology>
    </subcellularLocation>
</comment>
<keyword evidence="3 7" id="KW-1134">Transmembrane beta strand</keyword>
<feature type="signal peptide" evidence="8">
    <location>
        <begin position="1"/>
        <end position="38"/>
    </location>
</feature>
<dbReference type="InterPro" id="IPR012910">
    <property type="entry name" value="Plug_dom"/>
</dbReference>
<keyword evidence="8" id="KW-0732">Signal</keyword>
<dbReference type="Gene3D" id="2.40.170.20">
    <property type="entry name" value="TonB-dependent receptor, beta-barrel domain"/>
    <property type="match status" value="1"/>
</dbReference>
<evidence type="ECO:0000256" key="2">
    <source>
        <dbReference type="ARBA" id="ARBA00022448"/>
    </source>
</evidence>
<protein>
    <submittedName>
        <fullName evidence="10">SusC/RagA family TonB-linked outer membrane protein</fullName>
    </submittedName>
</protein>
<dbReference type="Pfam" id="PF13715">
    <property type="entry name" value="CarbopepD_reg_2"/>
    <property type="match status" value="1"/>
</dbReference>
<dbReference type="SUPFAM" id="SSF56935">
    <property type="entry name" value="Porins"/>
    <property type="match status" value="1"/>
</dbReference>
<keyword evidence="6 7" id="KW-0998">Cell outer membrane</keyword>
<dbReference type="Gene3D" id="2.170.130.10">
    <property type="entry name" value="TonB-dependent receptor, plug domain"/>
    <property type="match status" value="1"/>
</dbReference>
<dbReference type="RefSeq" id="WP_341843642.1">
    <property type="nucleotide sequence ID" value="NZ_CP149792.1"/>
</dbReference>
<evidence type="ECO:0000256" key="3">
    <source>
        <dbReference type="ARBA" id="ARBA00022452"/>
    </source>
</evidence>